<dbReference type="SMART" id="SM00662">
    <property type="entry name" value="RPOLD"/>
    <property type="match status" value="1"/>
</dbReference>
<dbReference type="InterPro" id="IPR011263">
    <property type="entry name" value="DNA-dir_RNA_pol_RpoA/D/Rpb3"/>
</dbReference>
<evidence type="ECO:0000256" key="6">
    <source>
        <dbReference type="ARBA" id="ARBA00022695"/>
    </source>
</evidence>
<evidence type="ECO:0000256" key="1">
    <source>
        <dbReference type="ARBA" id="ARBA00007123"/>
    </source>
</evidence>
<comment type="subunit">
    <text evidence="11">Homodimer. The RNAP catalytic core consists of 2 alpha, 1 beta, 1 beta' and 1 omega subunit. When a sigma factor is associated with the core the holoenzyme is formed, which can initiate transcription.</text>
</comment>
<evidence type="ECO:0000256" key="11">
    <source>
        <dbReference type="HAMAP-Rule" id="MF_00059"/>
    </source>
</evidence>
<reference evidence="13 14" key="1">
    <citation type="journal article" date="2016" name="Nat. Commun.">
        <title>Thousands of microbial genomes shed light on interconnected biogeochemical processes in an aquifer system.</title>
        <authorList>
            <person name="Anantharaman K."/>
            <person name="Brown C.T."/>
            <person name="Hug L.A."/>
            <person name="Sharon I."/>
            <person name="Castelle C.J."/>
            <person name="Probst A.J."/>
            <person name="Thomas B.C."/>
            <person name="Singh A."/>
            <person name="Wilkins M.J."/>
            <person name="Karaoz U."/>
            <person name="Brodie E.L."/>
            <person name="Williams K.H."/>
            <person name="Hubbard S.S."/>
            <person name="Banfield J.F."/>
        </authorList>
    </citation>
    <scope>NUCLEOTIDE SEQUENCE [LARGE SCALE GENOMIC DNA]</scope>
</reference>
<dbReference type="SUPFAM" id="SSF55257">
    <property type="entry name" value="RBP11-like subunits of RNA polymerase"/>
    <property type="match status" value="1"/>
</dbReference>
<dbReference type="AlphaFoldDB" id="A0A1F5E905"/>
<keyword evidence="7 11" id="KW-0804">Transcription</keyword>
<feature type="region of interest" description="Alpha N-terminal domain (alpha-NTD)" evidence="11">
    <location>
        <begin position="1"/>
        <end position="230"/>
    </location>
</feature>
<dbReference type="GO" id="GO:0003677">
    <property type="term" value="F:DNA binding"/>
    <property type="evidence" value="ECO:0007669"/>
    <property type="project" value="UniProtKB-UniRule"/>
</dbReference>
<dbReference type="CDD" id="cd06928">
    <property type="entry name" value="RNAP_alpha_NTD"/>
    <property type="match status" value="1"/>
</dbReference>
<evidence type="ECO:0000256" key="4">
    <source>
        <dbReference type="ARBA" id="ARBA00022478"/>
    </source>
</evidence>
<dbReference type="GO" id="GO:0003899">
    <property type="term" value="F:DNA-directed RNA polymerase activity"/>
    <property type="evidence" value="ECO:0007669"/>
    <property type="project" value="UniProtKB-UniRule"/>
</dbReference>
<evidence type="ECO:0000256" key="8">
    <source>
        <dbReference type="ARBA" id="ARBA00032524"/>
    </source>
</evidence>
<dbReference type="Gene3D" id="1.10.150.20">
    <property type="entry name" value="5' to 3' exonuclease, C-terminal subdomain"/>
    <property type="match status" value="1"/>
</dbReference>
<keyword evidence="4 11" id="KW-0240">DNA-directed RNA polymerase</keyword>
<dbReference type="EC" id="2.7.7.6" evidence="2 11"/>
<dbReference type="STRING" id="1797457.A2160_06410"/>
<comment type="domain">
    <text evidence="11">The N-terminal domain is essential for RNAP assembly and basal transcription, whereas the C-terminal domain is involved in interaction with transcriptional regulators and with upstream promoter elements.</text>
</comment>
<dbReference type="Gene3D" id="3.30.1360.10">
    <property type="entry name" value="RNA polymerase, RBP11-like subunit"/>
    <property type="match status" value="1"/>
</dbReference>
<dbReference type="InterPro" id="IPR036643">
    <property type="entry name" value="RNApol_insert_sf"/>
</dbReference>
<evidence type="ECO:0000256" key="2">
    <source>
        <dbReference type="ARBA" id="ARBA00012418"/>
    </source>
</evidence>
<dbReference type="SUPFAM" id="SSF56553">
    <property type="entry name" value="Insert subdomain of RNA polymerase alpha subunit"/>
    <property type="match status" value="1"/>
</dbReference>
<comment type="caution">
    <text evidence="13">The sequence shown here is derived from an EMBL/GenBank/DDBJ whole genome shotgun (WGS) entry which is preliminary data.</text>
</comment>
<dbReference type="Pfam" id="PF01193">
    <property type="entry name" value="RNA_pol_L"/>
    <property type="match status" value="1"/>
</dbReference>
<dbReference type="GO" id="GO:0046983">
    <property type="term" value="F:protein dimerization activity"/>
    <property type="evidence" value="ECO:0007669"/>
    <property type="project" value="InterPro"/>
</dbReference>
<keyword evidence="5 11" id="KW-0808">Transferase</keyword>
<dbReference type="InterPro" id="IPR036603">
    <property type="entry name" value="RBP11-like"/>
</dbReference>
<evidence type="ECO:0000313" key="13">
    <source>
        <dbReference type="EMBL" id="OGD63845.1"/>
    </source>
</evidence>
<name>A0A1F5E905_9BACT</name>
<dbReference type="InterPro" id="IPR011260">
    <property type="entry name" value="RNAP_asu_C"/>
</dbReference>
<sequence length="305" mass="33940">MLKPQFTVTAQEEKSDYGQFVIGPLELGYGQTVGNALRRCLLSSLLGAAVTEVEIDGVRHQFTTLSGMKEDIVELILNLKQLRIKYNGQEEVELKLEVKGPKKVTAADIRTPSGVTIVNKDLVLANLADKNSKLNLKMKVAVGLGYSFAEERKASTVGVIPLDAAFSPIRRVNYRVESTRVGRRTDFDKLIMDIWTDGTMEPKKALGEAAKILVSFFKQIYEPTFEKVEEKERVSLEDQEILNLTVEELDLPTRIANALRKGGYKTVKSLKKAKKSEIAQVKNLGGKSVDMVVNVLREKGINLED</sequence>
<organism evidence="13 14">
    <name type="scientific">Candidatus Beckwithbacteria bacterium RBG_13_42_9</name>
    <dbReference type="NCBI Taxonomy" id="1797457"/>
    <lineage>
        <taxon>Bacteria</taxon>
        <taxon>Candidatus Beckwithiibacteriota</taxon>
    </lineage>
</organism>
<dbReference type="InterPro" id="IPR011773">
    <property type="entry name" value="DNA-dir_RpoA"/>
</dbReference>
<dbReference type="Pfam" id="PF03118">
    <property type="entry name" value="RNA_pol_A_CTD"/>
    <property type="match status" value="1"/>
</dbReference>
<dbReference type="GO" id="GO:0006351">
    <property type="term" value="P:DNA-templated transcription"/>
    <property type="evidence" value="ECO:0007669"/>
    <property type="project" value="UniProtKB-UniRule"/>
</dbReference>
<dbReference type="Proteomes" id="UP000177006">
    <property type="component" value="Unassembled WGS sequence"/>
</dbReference>
<dbReference type="NCBIfam" id="NF003519">
    <property type="entry name" value="PRK05182.2-5"/>
    <property type="match status" value="1"/>
</dbReference>
<proteinExistence type="inferred from homology"/>
<keyword evidence="6 11" id="KW-0548">Nucleotidyltransferase</keyword>
<dbReference type="GO" id="GO:0005737">
    <property type="term" value="C:cytoplasm"/>
    <property type="evidence" value="ECO:0007669"/>
    <property type="project" value="UniProtKB-ARBA"/>
</dbReference>
<comment type="function">
    <text evidence="11">DNA-dependent RNA polymerase catalyzes the transcription of DNA into RNA using the four ribonucleoside triphosphates as substrates.</text>
</comment>
<protein>
    <recommendedName>
        <fullName evidence="3 11">DNA-directed RNA polymerase subunit alpha</fullName>
        <shortName evidence="11">RNAP subunit alpha</shortName>
        <ecNumber evidence="2 11">2.7.7.6</ecNumber>
    </recommendedName>
    <alternativeName>
        <fullName evidence="9 11">RNA polymerase subunit alpha</fullName>
    </alternativeName>
    <alternativeName>
        <fullName evidence="8 11">Transcriptase subunit alpha</fullName>
    </alternativeName>
</protein>
<evidence type="ECO:0000313" key="14">
    <source>
        <dbReference type="Proteomes" id="UP000177006"/>
    </source>
</evidence>
<dbReference type="SUPFAM" id="SSF47789">
    <property type="entry name" value="C-terminal domain of RNA polymerase alpha subunit"/>
    <property type="match status" value="1"/>
</dbReference>
<evidence type="ECO:0000259" key="12">
    <source>
        <dbReference type="SMART" id="SM00662"/>
    </source>
</evidence>
<accession>A0A1F5E905</accession>
<evidence type="ECO:0000256" key="7">
    <source>
        <dbReference type="ARBA" id="ARBA00023163"/>
    </source>
</evidence>
<feature type="domain" description="DNA-directed RNA polymerase RpoA/D/Rpb3-type" evidence="12">
    <location>
        <begin position="17"/>
        <end position="223"/>
    </location>
</feature>
<dbReference type="EMBL" id="MEZK01000004">
    <property type="protein sequence ID" value="OGD63845.1"/>
    <property type="molecule type" value="Genomic_DNA"/>
</dbReference>
<comment type="catalytic activity">
    <reaction evidence="10 11">
        <text>RNA(n) + a ribonucleoside 5'-triphosphate = RNA(n+1) + diphosphate</text>
        <dbReference type="Rhea" id="RHEA:21248"/>
        <dbReference type="Rhea" id="RHEA-COMP:14527"/>
        <dbReference type="Rhea" id="RHEA-COMP:17342"/>
        <dbReference type="ChEBI" id="CHEBI:33019"/>
        <dbReference type="ChEBI" id="CHEBI:61557"/>
        <dbReference type="ChEBI" id="CHEBI:140395"/>
        <dbReference type="EC" id="2.7.7.6"/>
    </reaction>
</comment>
<dbReference type="NCBIfam" id="TIGR02027">
    <property type="entry name" value="rpoA"/>
    <property type="match status" value="1"/>
</dbReference>
<dbReference type="Gene3D" id="2.170.120.12">
    <property type="entry name" value="DNA-directed RNA polymerase, insert domain"/>
    <property type="match status" value="1"/>
</dbReference>
<dbReference type="FunFam" id="2.170.120.12:FF:000001">
    <property type="entry name" value="DNA-directed RNA polymerase subunit alpha"/>
    <property type="match status" value="1"/>
</dbReference>
<evidence type="ECO:0000256" key="9">
    <source>
        <dbReference type="ARBA" id="ARBA00033070"/>
    </source>
</evidence>
<comment type="similarity">
    <text evidence="1 11">Belongs to the RNA polymerase alpha chain family.</text>
</comment>
<feature type="region of interest" description="Alpha C-terminal domain (alpha-CTD)" evidence="11">
    <location>
        <begin position="241"/>
        <end position="305"/>
    </location>
</feature>
<dbReference type="HAMAP" id="MF_00059">
    <property type="entry name" value="RNApol_bact_RpoA"/>
    <property type="match status" value="1"/>
</dbReference>
<gene>
    <name evidence="11" type="primary">rpoA</name>
    <name evidence="13" type="ORF">A2160_06410</name>
</gene>
<dbReference type="InterPro" id="IPR011262">
    <property type="entry name" value="DNA-dir_RNA_pol_insert"/>
</dbReference>
<evidence type="ECO:0000256" key="5">
    <source>
        <dbReference type="ARBA" id="ARBA00022679"/>
    </source>
</evidence>
<evidence type="ECO:0000256" key="3">
    <source>
        <dbReference type="ARBA" id="ARBA00015972"/>
    </source>
</evidence>
<dbReference type="GO" id="GO:0000428">
    <property type="term" value="C:DNA-directed RNA polymerase complex"/>
    <property type="evidence" value="ECO:0007669"/>
    <property type="project" value="UniProtKB-KW"/>
</dbReference>
<dbReference type="Pfam" id="PF01000">
    <property type="entry name" value="RNA_pol_A_bac"/>
    <property type="match status" value="1"/>
</dbReference>
<evidence type="ECO:0000256" key="10">
    <source>
        <dbReference type="ARBA" id="ARBA00048552"/>
    </source>
</evidence>